<dbReference type="InterPro" id="IPR011009">
    <property type="entry name" value="Kinase-like_dom_sf"/>
</dbReference>
<dbReference type="GO" id="GO:0007165">
    <property type="term" value="P:signal transduction"/>
    <property type="evidence" value="ECO:0007669"/>
    <property type="project" value="TreeGrafter"/>
</dbReference>
<reference evidence="9" key="1">
    <citation type="submission" date="2025-08" db="UniProtKB">
        <authorList>
            <consortium name="RefSeq"/>
        </authorList>
    </citation>
    <scope>IDENTIFICATION</scope>
</reference>
<dbReference type="GO" id="GO:0004674">
    <property type="term" value="F:protein serine/threonine kinase activity"/>
    <property type="evidence" value="ECO:0007669"/>
    <property type="project" value="UniProtKB-KW"/>
</dbReference>
<feature type="domain" description="Protein kinase" evidence="7">
    <location>
        <begin position="1"/>
        <end position="139"/>
    </location>
</feature>
<protein>
    <submittedName>
        <fullName evidence="9">CBL-interacting serine/threonine-protein kinase 14</fullName>
    </submittedName>
</protein>
<dbReference type="InParanoid" id="A0A6I9R3N9"/>
<evidence type="ECO:0000313" key="9">
    <source>
        <dbReference type="RefSeq" id="XP_010919910.2"/>
    </source>
</evidence>
<evidence type="ECO:0000256" key="6">
    <source>
        <dbReference type="SAM" id="MobiDB-lite"/>
    </source>
</evidence>
<dbReference type="PROSITE" id="PS00108">
    <property type="entry name" value="PROTEIN_KINASE_ST"/>
    <property type="match status" value="1"/>
</dbReference>
<evidence type="ECO:0000259" key="7">
    <source>
        <dbReference type="PROSITE" id="PS50011"/>
    </source>
</evidence>
<organism evidence="8 9">
    <name type="scientific">Elaeis guineensis var. tenera</name>
    <name type="common">Oil palm</name>
    <dbReference type="NCBI Taxonomy" id="51953"/>
    <lineage>
        <taxon>Eukaryota</taxon>
        <taxon>Viridiplantae</taxon>
        <taxon>Streptophyta</taxon>
        <taxon>Embryophyta</taxon>
        <taxon>Tracheophyta</taxon>
        <taxon>Spermatophyta</taxon>
        <taxon>Magnoliopsida</taxon>
        <taxon>Liliopsida</taxon>
        <taxon>Arecaceae</taxon>
        <taxon>Arecoideae</taxon>
        <taxon>Cocoseae</taxon>
        <taxon>Elaeidinae</taxon>
        <taxon>Elaeis</taxon>
    </lineage>
</organism>
<dbReference type="Proteomes" id="UP000504607">
    <property type="component" value="Chromosome 4"/>
</dbReference>
<keyword evidence="3" id="KW-0547">Nucleotide-binding</keyword>
<evidence type="ECO:0000313" key="8">
    <source>
        <dbReference type="Proteomes" id="UP000504607"/>
    </source>
</evidence>
<keyword evidence="8" id="KW-1185">Reference proteome</keyword>
<sequence>MRHLRHPHILRLLEVLTSRSKIYFILELARGGELYARVACGCLPEDLSHRYFQQLISAIRYCHSCSIYHRDVKPENLILDDAGNLKVSNFDLPAFPDQIRGNDLRHTSRQRCSPRRATTSPETEERREGERDGSGEKGE</sequence>
<evidence type="ECO:0000256" key="1">
    <source>
        <dbReference type="ARBA" id="ARBA00022527"/>
    </source>
</evidence>
<evidence type="ECO:0000256" key="5">
    <source>
        <dbReference type="ARBA" id="ARBA00022840"/>
    </source>
</evidence>
<dbReference type="SUPFAM" id="SSF56112">
    <property type="entry name" value="Protein kinase-like (PK-like)"/>
    <property type="match status" value="1"/>
</dbReference>
<dbReference type="OrthoDB" id="193931at2759"/>
<dbReference type="PROSITE" id="PS50011">
    <property type="entry name" value="PROTEIN_KINASE_DOM"/>
    <property type="match status" value="1"/>
</dbReference>
<dbReference type="AlphaFoldDB" id="A0A6I9R3N9"/>
<dbReference type="KEGG" id="egu:105043882"/>
<keyword evidence="1" id="KW-0723">Serine/threonine-protein kinase</keyword>
<feature type="compositionally biased region" description="Basic and acidic residues" evidence="6">
    <location>
        <begin position="123"/>
        <end position="139"/>
    </location>
</feature>
<dbReference type="PANTHER" id="PTHR43895:SF151">
    <property type="entry name" value="CBL-INTERACTING SERINE_THREONINE-PROTEIN KINASE 11"/>
    <property type="match status" value="1"/>
</dbReference>
<dbReference type="Pfam" id="PF00069">
    <property type="entry name" value="Pkinase"/>
    <property type="match status" value="1"/>
</dbReference>
<dbReference type="GO" id="GO:0005524">
    <property type="term" value="F:ATP binding"/>
    <property type="evidence" value="ECO:0007669"/>
    <property type="project" value="UniProtKB-KW"/>
</dbReference>
<dbReference type="InterPro" id="IPR008271">
    <property type="entry name" value="Ser/Thr_kinase_AS"/>
</dbReference>
<keyword evidence="2" id="KW-0808">Transferase</keyword>
<dbReference type="InterPro" id="IPR000719">
    <property type="entry name" value="Prot_kinase_dom"/>
</dbReference>
<gene>
    <name evidence="9" type="primary">LOC105043882</name>
</gene>
<dbReference type="RefSeq" id="XP_010919910.2">
    <property type="nucleotide sequence ID" value="XM_010921608.2"/>
</dbReference>
<accession>A0A6I9R3N9</accession>
<dbReference type="SMART" id="SM00220">
    <property type="entry name" value="S_TKc"/>
    <property type="match status" value="1"/>
</dbReference>
<feature type="region of interest" description="Disordered" evidence="6">
    <location>
        <begin position="100"/>
        <end position="139"/>
    </location>
</feature>
<name>A0A6I9R3N9_ELAGV</name>
<evidence type="ECO:0000256" key="3">
    <source>
        <dbReference type="ARBA" id="ARBA00022741"/>
    </source>
</evidence>
<evidence type="ECO:0000256" key="2">
    <source>
        <dbReference type="ARBA" id="ARBA00022679"/>
    </source>
</evidence>
<dbReference type="Gene3D" id="1.10.510.10">
    <property type="entry name" value="Transferase(Phosphotransferase) domain 1"/>
    <property type="match status" value="1"/>
</dbReference>
<dbReference type="PANTHER" id="PTHR43895">
    <property type="entry name" value="CALCIUM/CALMODULIN-DEPENDENT PROTEIN KINASE KINASE-RELATED"/>
    <property type="match status" value="1"/>
</dbReference>
<proteinExistence type="predicted"/>
<evidence type="ECO:0000256" key="4">
    <source>
        <dbReference type="ARBA" id="ARBA00022777"/>
    </source>
</evidence>
<keyword evidence="4 9" id="KW-0418">Kinase</keyword>
<keyword evidence="5" id="KW-0067">ATP-binding</keyword>